<accession>A8N2M5</accession>
<evidence type="ECO:0000256" key="4">
    <source>
        <dbReference type="ARBA" id="ARBA00022692"/>
    </source>
</evidence>
<keyword evidence="5" id="KW-0677">Repeat</keyword>
<dbReference type="GeneID" id="6005488"/>
<comment type="similarity">
    <text evidence="2">Belongs to the mitochondrial carrier (TC 2.A.29) family.</text>
</comment>
<dbReference type="GO" id="GO:1902603">
    <property type="term" value="P:carnitine transmembrane transport"/>
    <property type="evidence" value="ECO:0007669"/>
    <property type="project" value="TreeGrafter"/>
</dbReference>
<dbReference type="eggNOG" id="KOG0758">
    <property type="taxonomic scope" value="Eukaryota"/>
</dbReference>
<evidence type="ECO:0000256" key="5">
    <source>
        <dbReference type="ARBA" id="ARBA00022737"/>
    </source>
</evidence>
<evidence type="ECO:0000256" key="6">
    <source>
        <dbReference type="ARBA" id="ARBA00022989"/>
    </source>
</evidence>
<name>A8N2M5_COPC7</name>
<dbReference type="GO" id="GO:0015227">
    <property type="term" value="F:O-acyl-L-carnitine transmembrane transporter activity"/>
    <property type="evidence" value="ECO:0007669"/>
    <property type="project" value="TreeGrafter"/>
</dbReference>
<organism evidence="13 14">
    <name type="scientific">Coprinopsis cinerea (strain Okayama-7 / 130 / ATCC MYA-4618 / FGSC 9003)</name>
    <name type="common">Inky cap fungus</name>
    <name type="synonym">Hormographiella aspergillata</name>
    <dbReference type="NCBI Taxonomy" id="240176"/>
    <lineage>
        <taxon>Eukaryota</taxon>
        <taxon>Fungi</taxon>
        <taxon>Dikarya</taxon>
        <taxon>Basidiomycota</taxon>
        <taxon>Agaricomycotina</taxon>
        <taxon>Agaricomycetes</taxon>
        <taxon>Agaricomycetidae</taxon>
        <taxon>Agaricales</taxon>
        <taxon>Agaricineae</taxon>
        <taxon>Psathyrellaceae</taxon>
        <taxon>Coprinopsis</taxon>
    </lineage>
</organism>
<feature type="region of interest" description="Disordered" evidence="10">
    <location>
        <begin position="138"/>
        <end position="158"/>
    </location>
</feature>
<dbReference type="Pfam" id="PF02469">
    <property type="entry name" value="Fasciclin"/>
    <property type="match status" value="4"/>
</dbReference>
<dbReference type="InterPro" id="IPR050567">
    <property type="entry name" value="Mitochondrial_Carrier"/>
</dbReference>
<keyword evidence="3" id="KW-0813">Transport</keyword>
<evidence type="ECO:0000256" key="11">
    <source>
        <dbReference type="SAM" id="SignalP"/>
    </source>
</evidence>
<dbReference type="Gene3D" id="2.30.180.10">
    <property type="entry name" value="FAS1 domain"/>
    <property type="match status" value="5"/>
</dbReference>
<dbReference type="InterPro" id="IPR036378">
    <property type="entry name" value="FAS1_dom_sf"/>
</dbReference>
<dbReference type="PANTHER" id="PTHR45624:SF4">
    <property type="entry name" value="CONGESTED-LIKE TRACHEA PROTEIN-RELATED"/>
    <property type="match status" value="1"/>
</dbReference>
<dbReference type="OMA" id="PPYPPWM"/>
<keyword evidence="7" id="KW-0496">Mitochondrion</keyword>
<protein>
    <submittedName>
        <fullName evidence="13">Carnitine/acyl carnitine carrier</fullName>
    </submittedName>
</protein>
<keyword evidence="4 9" id="KW-0812">Transmembrane</keyword>
<dbReference type="KEGG" id="cci:CC1G_01742"/>
<evidence type="ECO:0000259" key="12">
    <source>
        <dbReference type="PROSITE" id="PS50213"/>
    </source>
</evidence>
<dbReference type="PROSITE" id="PS50920">
    <property type="entry name" value="SOLCAR"/>
    <property type="match status" value="3"/>
</dbReference>
<evidence type="ECO:0000256" key="2">
    <source>
        <dbReference type="ARBA" id="ARBA00006375"/>
    </source>
</evidence>
<dbReference type="EMBL" id="AACS02000001">
    <property type="protein sequence ID" value="EAU92697.2"/>
    <property type="molecule type" value="Genomic_DNA"/>
</dbReference>
<evidence type="ECO:0000313" key="13">
    <source>
        <dbReference type="EMBL" id="EAU92697.2"/>
    </source>
</evidence>
<keyword evidence="6" id="KW-1133">Transmembrane helix</keyword>
<sequence length="1155" mass="124642">MRWSCLPVALAAALLPACTATDQVSWSTTQSPSTSSTTLVDALGADPDYLSLLKLVQRARLIPTLNRLNGSTFFAPTNDAIKRYTKQQHLWATVLEDDSFTITDNIQEQLRQQLFYHLLNYTLPQSTDEGVHVHHTLHFPSTSLEPPSREPPPHPPWMPIPGGSLGGKPQRLRVATRDQSLHVGVDTFGESGARVVKERHDAGNGVLLGIDKVLEPPPDLSKVIESQPSLSYFNKILGSEILKRLNSTANLTLFLPVDEAWSNLDPYERLYLESEFANDDLNRILNMHAVVQHSVKWSDSFHSGLNLTSLDGTKLEIEVTPEGTKVATANLVQPDIYASNGVLHLVSDLLIPPDALQLTPEKYLLALNCTTFVSLLRSVDLRSLVNDTEKHYTILAPNDDIFTILGDSDLPEPGSDELRKLLQYHFIPGKWTPKKLEDGLLLETELKEEGLGGGRQVLSIDVSSGDPKKKQIGPIRFGGAAVIGEPVQVNGSVIYFLSRPLVPPADPLETALPDLDLSSFLAAVLSSSKAETLRSTPQTSLLVPYNAAFQRLGLLVTNHLLSSSAKQDLENVLLHHTLSSIEYAPDLLKGGQHTFPTLEGSDIKLEKTKNGTIYVSPSGGWAGMRAELVPRNLLTKTGVIHELSDILIPRSVDITIGKLIRASKGSTMASLVNKAGFDWVLNGTAPPEGSEWEKMGLEGVGWTLLCPPDDAFKDFNLTQLYSDVNAMRTIVSQHLIPVPVAIPKDIQGELDTDPLNNNRPLVLDDATYSTVRSEASAYGDLVFQKRIDDGQYVVGIKGARGTNGDQDWARVLSWGRSTTGSGTGGVIQIDRLLVPYQPKWWIEYAYPQPTGKMSTEGAVEEKRVSAAESVKSFIAGGFGGVCAVVVGHPFDLTKTRLQTAPAGTYTGAVDVVKKTVAKDGVRGLYRGIVPPLLGVTPIFAVSFWAYDASKQLIFAVTPNRTSQTLSIPELATAGFLSAVPTTLVTAPVERAKVLLQVQGQGGSSTQYKGVTDVLKHLYREGGLRSIFRGTGATLARDGPGSAAYFAAYEVTKKALTPAGSSPADLNLGAVIVAGGTAGVAMWAIAIPPDVLKSRLQSAPTGTYSGIVDCARKTIAQDGLRALWKGFGPAMARAFPANAATFLGVEASRKVLDGLF</sequence>
<feature type="signal peptide" evidence="11">
    <location>
        <begin position="1"/>
        <end position="20"/>
    </location>
</feature>
<dbReference type="VEuPathDB" id="FungiDB:CC1G_01742"/>
<evidence type="ECO:0000256" key="9">
    <source>
        <dbReference type="PROSITE-ProRule" id="PRU00282"/>
    </source>
</evidence>
<feature type="domain" description="FAS1" evidence="12">
    <location>
        <begin position="356"/>
        <end position="501"/>
    </location>
</feature>
<dbReference type="Gene3D" id="1.50.40.10">
    <property type="entry name" value="Mitochondrial carrier domain"/>
    <property type="match status" value="2"/>
</dbReference>
<dbReference type="GO" id="GO:0031966">
    <property type="term" value="C:mitochondrial membrane"/>
    <property type="evidence" value="ECO:0007669"/>
    <property type="project" value="UniProtKB-SubCell"/>
</dbReference>
<dbReference type="GO" id="GO:0006839">
    <property type="term" value="P:mitochondrial transport"/>
    <property type="evidence" value="ECO:0007669"/>
    <property type="project" value="TreeGrafter"/>
</dbReference>
<dbReference type="FunCoup" id="A8N2M5">
    <property type="interactions" value="22"/>
</dbReference>
<feature type="domain" description="FAS1" evidence="12">
    <location>
        <begin position="504"/>
        <end position="647"/>
    </location>
</feature>
<dbReference type="PROSITE" id="PS50213">
    <property type="entry name" value="FAS1"/>
    <property type="match status" value="4"/>
</dbReference>
<dbReference type="eggNOG" id="KOG1437">
    <property type="taxonomic scope" value="Eukaryota"/>
</dbReference>
<dbReference type="RefSeq" id="XP_001829062.2">
    <property type="nucleotide sequence ID" value="XM_001829010.2"/>
</dbReference>
<dbReference type="PANTHER" id="PTHR45624">
    <property type="entry name" value="MITOCHONDRIAL BASIC AMINO ACIDS TRANSPORTER-RELATED"/>
    <property type="match status" value="1"/>
</dbReference>
<dbReference type="InterPro" id="IPR023395">
    <property type="entry name" value="MCP_dom_sf"/>
</dbReference>
<evidence type="ECO:0000256" key="8">
    <source>
        <dbReference type="ARBA" id="ARBA00023136"/>
    </source>
</evidence>
<feature type="chain" id="PRO_5002726155" evidence="11">
    <location>
        <begin position="21"/>
        <end position="1155"/>
    </location>
</feature>
<dbReference type="Proteomes" id="UP000001861">
    <property type="component" value="Unassembled WGS sequence"/>
</dbReference>
<evidence type="ECO:0000313" key="14">
    <source>
        <dbReference type="Proteomes" id="UP000001861"/>
    </source>
</evidence>
<evidence type="ECO:0000256" key="3">
    <source>
        <dbReference type="ARBA" id="ARBA00022448"/>
    </source>
</evidence>
<dbReference type="SMART" id="SM00554">
    <property type="entry name" value="FAS1"/>
    <property type="match status" value="5"/>
</dbReference>
<evidence type="ECO:0000256" key="7">
    <source>
        <dbReference type="ARBA" id="ARBA00023128"/>
    </source>
</evidence>
<proteinExistence type="inferred from homology"/>
<dbReference type="InterPro" id="IPR018108">
    <property type="entry name" value="MCP_transmembrane"/>
</dbReference>
<keyword evidence="14" id="KW-1185">Reference proteome</keyword>
<evidence type="ECO:0000256" key="10">
    <source>
        <dbReference type="SAM" id="MobiDB-lite"/>
    </source>
</evidence>
<dbReference type="InterPro" id="IPR000782">
    <property type="entry name" value="FAS1_domain"/>
</dbReference>
<dbReference type="AlphaFoldDB" id="A8N2M5"/>
<gene>
    <name evidence="13" type="ORF">CC1G_01742</name>
</gene>
<comment type="subcellular location">
    <subcellularLocation>
        <location evidence="1">Mitochondrion membrane</location>
        <topology evidence="1">Multi-pass membrane protein</topology>
    </subcellularLocation>
</comment>
<feature type="domain" description="FAS1" evidence="12">
    <location>
        <begin position="217"/>
        <end position="350"/>
    </location>
</feature>
<dbReference type="HOGENOM" id="CLU_003373_1_0_1"/>
<feature type="repeat" description="Solcar" evidence="9">
    <location>
        <begin position="867"/>
        <end position="952"/>
    </location>
</feature>
<dbReference type="OrthoDB" id="14252at2759"/>
<keyword evidence="8 9" id="KW-0472">Membrane</keyword>
<reference evidence="13 14" key="1">
    <citation type="journal article" date="2010" name="Proc. Natl. Acad. Sci. U.S.A.">
        <title>Insights into evolution of multicellular fungi from the assembled chromosomes of the mushroom Coprinopsis cinerea (Coprinus cinereus).</title>
        <authorList>
            <person name="Stajich J.E."/>
            <person name="Wilke S.K."/>
            <person name="Ahren D."/>
            <person name="Au C.H."/>
            <person name="Birren B.W."/>
            <person name="Borodovsky M."/>
            <person name="Burns C."/>
            <person name="Canback B."/>
            <person name="Casselton L.A."/>
            <person name="Cheng C.K."/>
            <person name="Deng J."/>
            <person name="Dietrich F.S."/>
            <person name="Fargo D.C."/>
            <person name="Farman M.L."/>
            <person name="Gathman A.C."/>
            <person name="Goldberg J."/>
            <person name="Guigo R."/>
            <person name="Hoegger P.J."/>
            <person name="Hooker J.B."/>
            <person name="Huggins A."/>
            <person name="James T.Y."/>
            <person name="Kamada T."/>
            <person name="Kilaru S."/>
            <person name="Kodira C."/>
            <person name="Kues U."/>
            <person name="Kupfer D."/>
            <person name="Kwan H.S."/>
            <person name="Lomsadze A."/>
            <person name="Li W."/>
            <person name="Lilly W.W."/>
            <person name="Ma L.J."/>
            <person name="Mackey A.J."/>
            <person name="Manning G."/>
            <person name="Martin F."/>
            <person name="Muraguchi H."/>
            <person name="Natvig D.O."/>
            <person name="Palmerini H."/>
            <person name="Ramesh M.A."/>
            <person name="Rehmeyer C.J."/>
            <person name="Roe B.A."/>
            <person name="Shenoy N."/>
            <person name="Stanke M."/>
            <person name="Ter-Hovhannisyan V."/>
            <person name="Tunlid A."/>
            <person name="Velagapudi R."/>
            <person name="Vision T.J."/>
            <person name="Zeng Q."/>
            <person name="Zolan M.E."/>
            <person name="Pukkila P.J."/>
        </authorList>
    </citation>
    <scope>NUCLEOTIDE SEQUENCE [LARGE SCALE GENOMIC DNA]</scope>
    <source>
        <strain evidence="14">Okayama-7 / 130 / ATCC MYA-4618 / FGSC 9003</strain>
    </source>
</reference>
<dbReference type="InParanoid" id="A8N2M5"/>
<dbReference type="STRING" id="240176.A8N2M5"/>
<comment type="caution">
    <text evidence="13">The sequence shown here is derived from an EMBL/GenBank/DDBJ whole genome shotgun (WGS) entry which is preliminary data.</text>
</comment>
<keyword evidence="11" id="KW-0732">Signal</keyword>
<evidence type="ECO:0000256" key="1">
    <source>
        <dbReference type="ARBA" id="ARBA00004225"/>
    </source>
</evidence>
<feature type="repeat" description="Solcar" evidence="9">
    <location>
        <begin position="965"/>
        <end position="1054"/>
    </location>
</feature>
<feature type="domain" description="FAS1" evidence="12">
    <location>
        <begin position="36"/>
        <end position="214"/>
    </location>
</feature>
<dbReference type="Pfam" id="PF00153">
    <property type="entry name" value="Mito_carr"/>
    <property type="match status" value="3"/>
</dbReference>
<dbReference type="SUPFAM" id="SSF103506">
    <property type="entry name" value="Mitochondrial carrier"/>
    <property type="match status" value="1"/>
</dbReference>
<dbReference type="SUPFAM" id="SSF82153">
    <property type="entry name" value="FAS1 domain"/>
    <property type="match status" value="5"/>
</dbReference>
<feature type="repeat" description="Solcar" evidence="9">
    <location>
        <begin position="1065"/>
        <end position="1150"/>
    </location>
</feature>